<dbReference type="InterPro" id="IPR000260">
    <property type="entry name" value="NADH4_N"/>
</dbReference>
<comment type="subcellular location">
    <subcellularLocation>
        <location evidence="2 17">Mitochondrion membrane</location>
        <topology evidence="2 17">Multi-pass membrane protein</topology>
    </subcellularLocation>
</comment>
<dbReference type="EMBL" id="JN163962">
    <property type="protein sequence ID" value="AEP27642.1"/>
    <property type="molecule type" value="Genomic_DNA"/>
</dbReference>
<keyword evidence="6 17" id="KW-0813">Transport</keyword>
<keyword evidence="13 17" id="KW-0830">Ubiquinone</keyword>
<proteinExistence type="inferred from homology"/>
<accession>J9PGS8</accession>
<keyword evidence="11 17" id="KW-1133">Transmembrane helix</keyword>
<dbReference type="AlphaFoldDB" id="J9PGS8"/>
<feature type="transmembrane region" description="Helical" evidence="17">
    <location>
        <begin position="326"/>
        <end position="345"/>
    </location>
</feature>
<evidence type="ECO:0000256" key="13">
    <source>
        <dbReference type="ARBA" id="ARBA00023075"/>
    </source>
</evidence>
<evidence type="ECO:0000256" key="15">
    <source>
        <dbReference type="ARBA" id="ARBA00023136"/>
    </source>
</evidence>
<reference evidence="20" key="1">
    <citation type="submission" date="2011-06" db="EMBL/GenBank/DDBJ databases">
        <authorList>
            <person name="Haran J.M."/>
            <person name="Timmermans M.J.T.N."/>
            <person name="Vogler A.P."/>
        </authorList>
    </citation>
    <scope>NUCLEOTIDE SEQUENCE</scope>
</reference>
<dbReference type="GO" id="GO:0003954">
    <property type="term" value="F:NADH dehydrogenase activity"/>
    <property type="evidence" value="ECO:0007669"/>
    <property type="project" value="TreeGrafter"/>
</dbReference>
<comment type="catalytic activity">
    <reaction evidence="16 17">
        <text>a ubiquinone + NADH + 5 H(+)(in) = a ubiquinol + NAD(+) + 4 H(+)(out)</text>
        <dbReference type="Rhea" id="RHEA:29091"/>
        <dbReference type="Rhea" id="RHEA-COMP:9565"/>
        <dbReference type="Rhea" id="RHEA-COMP:9566"/>
        <dbReference type="ChEBI" id="CHEBI:15378"/>
        <dbReference type="ChEBI" id="CHEBI:16389"/>
        <dbReference type="ChEBI" id="CHEBI:17976"/>
        <dbReference type="ChEBI" id="CHEBI:57540"/>
        <dbReference type="ChEBI" id="CHEBI:57945"/>
        <dbReference type="EC" id="7.1.1.2"/>
    </reaction>
</comment>
<evidence type="ECO:0000256" key="17">
    <source>
        <dbReference type="RuleBase" id="RU003297"/>
    </source>
</evidence>
<evidence type="ECO:0000256" key="6">
    <source>
        <dbReference type="ARBA" id="ARBA00022448"/>
    </source>
</evidence>
<dbReference type="InterPro" id="IPR001750">
    <property type="entry name" value="ND/Mrp_TM"/>
</dbReference>
<keyword evidence="8 17" id="KW-0812">Transmembrane</keyword>
<dbReference type="InterPro" id="IPR003918">
    <property type="entry name" value="NADH_UbQ_OxRdtase"/>
</dbReference>
<evidence type="ECO:0000256" key="7">
    <source>
        <dbReference type="ARBA" id="ARBA00022660"/>
    </source>
</evidence>
<dbReference type="Pfam" id="PF00361">
    <property type="entry name" value="Proton_antipo_M"/>
    <property type="match status" value="1"/>
</dbReference>
<keyword evidence="12 17" id="KW-0520">NAD</keyword>
<feature type="transmembrane region" description="Helical" evidence="17">
    <location>
        <begin position="212"/>
        <end position="237"/>
    </location>
</feature>
<sequence length="442" mass="50138">MALFSILFLMLGVFMGLGFWLTCLILSILSMTFFMKFNFSNLMSSLSYVLSYDLLSYMFIILSIWIVFLMVLASYQIYYTDFYMKYFVLILLALLMSLYLVFSSLNLFVFYLFFEVSLIPTLLLIVGWGNQPERLQAGVYLLFYTLVVSLPMMVGVFYIYSGLKTLIFSLFEDVGGLFLYLCINMVFFVKIPMYFIHLWLPKAHVEAPISGSMILAGVMLKLGGYGLFRLSKLFIFIGMKYNLFIISISLLGGLIISLVCIRQSDMKMLIAYSSVAHMGLALAGIMTYSQLGFYGALVLMLAHGLCSSGLFCLANLMYERTNSRSVYLNKGMLNLVPSLSLWWFLLCSSNMAAPPSLNLLGEILLISSLIAYSSMLKLLLFLSVVLSAVYSLYLFSFTQHGQFSSGILSCSFVNVREFLLLFLHWVPLNLLFIKSELVSLWV</sequence>
<feature type="transmembrane region" description="Helical" evidence="17">
    <location>
        <begin position="378"/>
        <end position="395"/>
    </location>
</feature>
<evidence type="ECO:0000256" key="3">
    <source>
        <dbReference type="ARBA" id="ARBA00009025"/>
    </source>
</evidence>
<feature type="transmembrane region" description="Helical" evidence="17">
    <location>
        <begin position="177"/>
        <end position="200"/>
    </location>
</feature>
<evidence type="ECO:0000256" key="16">
    <source>
        <dbReference type="ARBA" id="ARBA00049551"/>
    </source>
</evidence>
<reference evidence="20" key="2">
    <citation type="journal article" date="2013" name="Mol. Phylogenet. Evol.">
        <title>Mitogenome sequences stabilize the phylogenetics of weevils (Curculionoidea) and establish the monophyly of larval ectophagy.</title>
        <authorList>
            <person name="Haran J."/>
            <person name="Timmermans M.J."/>
            <person name="Vogler A.P."/>
        </authorList>
    </citation>
    <scope>NUCLEOTIDE SEQUENCE</scope>
</reference>
<evidence type="ECO:0000256" key="1">
    <source>
        <dbReference type="ARBA" id="ARBA00003257"/>
    </source>
</evidence>
<keyword evidence="10 17" id="KW-0249">Electron transport</keyword>
<feature type="transmembrane region" description="Helical" evidence="17">
    <location>
        <begin position="294"/>
        <end position="314"/>
    </location>
</feature>
<dbReference type="GO" id="GO:0042773">
    <property type="term" value="P:ATP synthesis coupled electron transport"/>
    <property type="evidence" value="ECO:0007669"/>
    <property type="project" value="InterPro"/>
</dbReference>
<evidence type="ECO:0000256" key="4">
    <source>
        <dbReference type="ARBA" id="ARBA00012944"/>
    </source>
</evidence>
<name>J9PGS8_9CUCU</name>
<evidence type="ECO:0000256" key="14">
    <source>
        <dbReference type="ARBA" id="ARBA00023128"/>
    </source>
</evidence>
<geneLocation type="mitochondrion" evidence="20"/>
<dbReference type="EC" id="7.1.1.2" evidence="4 17"/>
<evidence type="ECO:0000256" key="2">
    <source>
        <dbReference type="ARBA" id="ARBA00004225"/>
    </source>
</evidence>
<dbReference type="PANTHER" id="PTHR43507">
    <property type="entry name" value="NADH-UBIQUINONE OXIDOREDUCTASE CHAIN 4"/>
    <property type="match status" value="1"/>
</dbReference>
<evidence type="ECO:0000259" key="18">
    <source>
        <dbReference type="Pfam" id="PF00361"/>
    </source>
</evidence>
<organism evidence="20">
    <name type="scientific">Scolytus sp. APV-2011</name>
    <dbReference type="NCBI Taxonomy" id="1069884"/>
    <lineage>
        <taxon>Eukaryota</taxon>
        <taxon>Metazoa</taxon>
        <taxon>Ecdysozoa</taxon>
        <taxon>Arthropoda</taxon>
        <taxon>Hexapoda</taxon>
        <taxon>Insecta</taxon>
        <taxon>Pterygota</taxon>
        <taxon>Neoptera</taxon>
        <taxon>Endopterygota</taxon>
        <taxon>Coleoptera</taxon>
        <taxon>Polyphaga</taxon>
        <taxon>Cucujiformia</taxon>
        <taxon>Curculionidae</taxon>
        <taxon>Scolytinae</taxon>
        <taxon>Scolytus</taxon>
    </lineage>
</organism>
<dbReference type="Pfam" id="PF01059">
    <property type="entry name" value="Oxidored_q5_N"/>
    <property type="match status" value="1"/>
</dbReference>
<feature type="transmembrane region" description="Helical" evidence="17">
    <location>
        <begin position="243"/>
        <end position="261"/>
    </location>
</feature>
<keyword evidence="7 17" id="KW-0679">Respiratory chain</keyword>
<feature type="transmembrane region" description="Helical" evidence="17">
    <location>
        <begin position="7"/>
        <end position="34"/>
    </location>
</feature>
<feature type="transmembrane region" description="Helical" evidence="17">
    <location>
        <begin position="54"/>
        <end position="75"/>
    </location>
</feature>
<comment type="function">
    <text evidence="17">Core subunit of the mitochondrial membrane respiratory chain NADH dehydrogenase (Complex I) which catalyzes electron transfer from NADH through the respiratory chain, using ubiquinone as an electron acceptor. Essential for the catalytic activity and assembly of complex I.</text>
</comment>
<evidence type="ECO:0000256" key="10">
    <source>
        <dbReference type="ARBA" id="ARBA00022982"/>
    </source>
</evidence>
<dbReference type="PRINTS" id="PR01437">
    <property type="entry name" value="NUOXDRDTASE4"/>
</dbReference>
<evidence type="ECO:0000256" key="12">
    <source>
        <dbReference type="ARBA" id="ARBA00023027"/>
    </source>
</evidence>
<evidence type="ECO:0000256" key="11">
    <source>
        <dbReference type="ARBA" id="ARBA00022989"/>
    </source>
</evidence>
<feature type="transmembrane region" description="Helical" evidence="17">
    <location>
        <begin position="415"/>
        <end position="433"/>
    </location>
</feature>
<dbReference type="GO" id="GO:0048039">
    <property type="term" value="F:ubiquinone binding"/>
    <property type="evidence" value="ECO:0007669"/>
    <property type="project" value="TreeGrafter"/>
</dbReference>
<comment type="function">
    <text evidence="1">Core subunit of the mitochondrial membrane respiratory chain NADH dehydrogenase (Complex I) that is believed to belong to the minimal assembly required for catalysis. Complex I functions in the transfer of electrons from NADH to the respiratory chain. The immediate electron acceptor for the enzyme is believed to be ubiquinone.</text>
</comment>
<feature type="transmembrane region" description="Helical" evidence="17">
    <location>
        <begin position="268"/>
        <end position="288"/>
    </location>
</feature>
<keyword evidence="14 17" id="KW-0496">Mitochondrion</keyword>
<keyword evidence="9" id="KW-1278">Translocase</keyword>
<evidence type="ECO:0000256" key="8">
    <source>
        <dbReference type="ARBA" id="ARBA00022692"/>
    </source>
</evidence>
<comment type="similarity">
    <text evidence="3 17">Belongs to the complex I subunit 4 family.</text>
</comment>
<dbReference type="PANTHER" id="PTHR43507:SF20">
    <property type="entry name" value="NADH-UBIQUINONE OXIDOREDUCTASE CHAIN 4"/>
    <property type="match status" value="1"/>
</dbReference>
<evidence type="ECO:0000256" key="5">
    <source>
        <dbReference type="ARBA" id="ARBA00021006"/>
    </source>
</evidence>
<gene>
    <name evidence="20" type="primary">ND4</name>
</gene>
<evidence type="ECO:0000256" key="9">
    <source>
        <dbReference type="ARBA" id="ARBA00022967"/>
    </source>
</evidence>
<feature type="transmembrane region" description="Helical" evidence="17">
    <location>
        <begin position="108"/>
        <end position="129"/>
    </location>
</feature>
<evidence type="ECO:0000259" key="19">
    <source>
        <dbReference type="Pfam" id="PF01059"/>
    </source>
</evidence>
<evidence type="ECO:0000313" key="20">
    <source>
        <dbReference type="EMBL" id="AEP27642.1"/>
    </source>
</evidence>
<protein>
    <recommendedName>
        <fullName evidence="5 17">NADH-ubiquinone oxidoreductase chain 4</fullName>
        <ecNumber evidence="4 17">7.1.1.2</ecNumber>
    </recommendedName>
</protein>
<dbReference type="GO" id="GO:0008137">
    <property type="term" value="F:NADH dehydrogenase (ubiquinone) activity"/>
    <property type="evidence" value="ECO:0007669"/>
    <property type="project" value="UniProtKB-UniRule"/>
</dbReference>
<feature type="domain" description="NADH:quinone oxidoreductase/Mrp antiporter transmembrane" evidence="18">
    <location>
        <begin position="104"/>
        <end position="386"/>
    </location>
</feature>
<feature type="transmembrane region" description="Helical" evidence="17">
    <location>
        <begin position="141"/>
        <end position="161"/>
    </location>
</feature>
<keyword evidence="15 17" id="KW-0472">Membrane</keyword>
<feature type="transmembrane region" description="Helical" evidence="17">
    <location>
        <begin position="82"/>
        <end position="102"/>
    </location>
</feature>
<dbReference type="GO" id="GO:0031966">
    <property type="term" value="C:mitochondrial membrane"/>
    <property type="evidence" value="ECO:0007669"/>
    <property type="project" value="UniProtKB-SubCell"/>
</dbReference>
<dbReference type="GO" id="GO:0015990">
    <property type="term" value="P:electron transport coupled proton transport"/>
    <property type="evidence" value="ECO:0007669"/>
    <property type="project" value="TreeGrafter"/>
</dbReference>
<feature type="domain" description="NADH:ubiquinone oxidoreductase chain 4 N-terminal" evidence="19">
    <location>
        <begin position="3"/>
        <end position="100"/>
    </location>
</feature>